<keyword evidence="2" id="KW-1185">Reference proteome</keyword>
<evidence type="ECO:0000313" key="1">
    <source>
        <dbReference type="EMBL" id="NHQ84530.1"/>
    </source>
</evidence>
<dbReference type="Proteomes" id="UP000712570">
    <property type="component" value="Unassembled WGS sequence"/>
</dbReference>
<name>A0ABX0KKH0_9NEIS</name>
<sequence>MNFYSKILIIGTSGSGKSTLARHLAKRLQLADIELDALYWQANWTPAGASLFRARVEHAINSHSAWVMNGNYLEIKDLSWGNAQQLIWLDYSLATVMWRVIKRSLLRVIKKEKLWAGNTETLKNNFFSKDSIILWAWQTYALRKKQYSEMIADPSYRHLQVLRFKSPAALESYLDGLKL</sequence>
<dbReference type="PANTHER" id="PTHR37816:SF1">
    <property type="entry name" value="TOXIN"/>
    <property type="match status" value="1"/>
</dbReference>
<dbReference type="Gene3D" id="3.40.50.300">
    <property type="entry name" value="P-loop containing nucleotide triphosphate hydrolases"/>
    <property type="match status" value="1"/>
</dbReference>
<keyword evidence="1" id="KW-0418">Kinase</keyword>
<dbReference type="EMBL" id="JAAOLX010000001">
    <property type="protein sequence ID" value="NHQ84530.1"/>
    <property type="molecule type" value="Genomic_DNA"/>
</dbReference>
<reference evidence="1 2" key="1">
    <citation type="submission" date="2020-03" db="EMBL/GenBank/DDBJ databases">
        <title>Draft genome sequence of environmentally isolated violet-colored cultures.</title>
        <authorList>
            <person name="Wilson H.S."/>
        </authorList>
    </citation>
    <scope>NUCLEOTIDE SEQUENCE [LARGE SCALE GENOMIC DNA]</scope>
    <source>
        <strain evidence="1 2">HSC-16F04</strain>
    </source>
</reference>
<dbReference type="GO" id="GO:0016301">
    <property type="term" value="F:kinase activity"/>
    <property type="evidence" value="ECO:0007669"/>
    <property type="project" value="UniProtKB-KW"/>
</dbReference>
<organism evidence="1 2">
    <name type="scientific">Iodobacter violaceini</name>
    <dbReference type="NCBI Taxonomy" id="3044271"/>
    <lineage>
        <taxon>Bacteria</taxon>
        <taxon>Pseudomonadati</taxon>
        <taxon>Pseudomonadota</taxon>
        <taxon>Betaproteobacteria</taxon>
        <taxon>Neisseriales</taxon>
        <taxon>Chitinibacteraceae</taxon>
        <taxon>Iodobacter</taxon>
    </lineage>
</organism>
<dbReference type="SUPFAM" id="SSF52540">
    <property type="entry name" value="P-loop containing nucleoside triphosphate hydrolases"/>
    <property type="match status" value="1"/>
</dbReference>
<dbReference type="InterPro" id="IPR027417">
    <property type="entry name" value="P-loop_NTPase"/>
</dbReference>
<accession>A0ABX0KKH0</accession>
<dbReference type="RefSeq" id="WP_166820586.1">
    <property type="nucleotide sequence ID" value="NZ_JAAOLX010000001.1"/>
</dbReference>
<gene>
    <name evidence="1" type="ORF">HA050_00140</name>
</gene>
<comment type="caution">
    <text evidence="1">The sequence shown here is derived from an EMBL/GenBank/DDBJ whole genome shotgun (WGS) entry which is preliminary data.</text>
</comment>
<dbReference type="InterPro" id="IPR052922">
    <property type="entry name" value="Cytidylate_Kinase-2"/>
</dbReference>
<dbReference type="PANTHER" id="PTHR37816">
    <property type="entry name" value="YALI0E33011P"/>
    <property type="match status" value="1"/>
</dbReference>
<evidence type="ECO:0000313" key="2">
    <source>
        <dbReference type="Proteomes" id="UP000712570"/>
    </source>
</evidence>
<protein>
    <submittedName>
        <fullName evidence="1">Adenylate kinase</fullName>
    </submittedName>
</protein>
<proteinExistence type="predicted"/>
<keyword evidence="1" id="KW-0808">Transferase</keyword>